<feature type="region of interest" description="Disordered" evidence="1">
    <location>
        <begin position="34"/>
        <end position="102"/>
    </location>
</feature>
<evidence type="ECO:0000256" key="1">
    <source>
        <dbReference type="SAM" id="MobiDB-lite"/>
    </source>
</evidence>
<feature type="chain" id="PRO_5020649570" evidence="2">
    <location>
        <begin position="26"/>
        <end position="166"/>
    </location>
</feature>
<gene>
    <name evidence="3" type="ORF">BJ085DRAFT_28407</name>
</gene>
<keyword evidence="4" id="KW-1185">Reference proteome</keyword>
<keyword evidence="2" id="KW-0732">Signal</keyword>
<feature type="compositionally biased region" description="Polar residues" evidence="1">
    <location>
        <begin position="34"/>
        <end position="50"/>
    </location>
</feature>
<protein>
    <submittedName>
        <fullName evidence="3">Uncharacterized protein</fullName>
    </submittedName>
</protein>
<feature type="compositionally biased region" description="Low complexity" evidence="1">
    <location>
        <begin position="54"/>
        <end position="69"/>
    </location>
</feature>
<name>A0A4P9ZV00_9FUNG</name>
<dbReference type="EMBL" id="ML002603">
    <property type="protein sequence ID" value="RKP36741.1"/>
    <property type="molecule type" value="Genomic_DNA"/>
</dbReference>
<evidence type="ECO:0000313" key="3">
    <source>
        <dbReference type="EMBL" id="RKP36741.1"/>
    </source>
</evidence>
<sequence length="166" mass="18106">MYSRSCLAALLGFVLLVSYPHSTLSDLQVSNKPTPTNNIATTQHATQSQHLQKRAAPSSAAAGGQPKPSKWSVAKNKLVGAKKNANEPTSTKPPMGPHSPQLSDTALKFEKVAKTNLGEEYQNAVRTLAISLQYLAINLPTDSYNNLTIIDYFDAYNCFYLMTTLM</sequence>
<dbReference type="AlphaFoldDB" id="A0A4P9ZV00"/>
<organism evidence="3 4">
    <name type="scientific">Dimargaris cristalligena</name>
    <dbReference type="NCBI Taxonomy" id="215637"/>
    <lineage>
        <taxon>Eukaryota</taxon>
        <taxon>Fungi</taxon>
        <taxon>Fungi incertae sedis</taxon>
        <taxon>Zoopagomycota</taxon>
        <taxon>Kickxellomycotina</taxon>
        <taxon>Dimargaritomycetes</taxon>
        <taxon>Dimargaritales</taxon>
        <taxon>Dimargaritaceae</taxon>
        <taxon>Dimargaris</taxon>
    </lineage>
</organism>
<evidence type="ECO:0000313" key="4">
    <source>
        <dbReference type="Proteomes" id="UP000268162"/>
    </source>
</evidence>
<evidence type="ECO:0000256" key="2">
    <source>
        <dbReference type="SAM" id="SignalP"/>
    </source>
</evidence>
<proteinExistence type="predicted"/>
<reference evidence="4" key="1">
    <citation type="journal article" date="2018" name="Nat. Microbiol.">
        <title>Leveraging single-cell genomics to expand the fungal tree of life.</title>
        <authorList>
            <person name="Ahrendt S.R."/>
            <person name="Quandt C.A."/>
            <person name="Ciobanu D."/>
            <person name="Clum A."/>
            <person name="Salamov A."/>
            <person name="Andreopoulos B."/>
            <person name="Cheng J.F."/>
            <person name="Woyke T."/>
            <person name="Pelin A."/>
            <person name="Henrissat B."/>
            <person name="Reynolds N.K."/>
            <person name="Benny G.L."/>
            <person name="Smith M.E."/>
            <person name="James T.Y."/>
            <person name="Grigoriev I.V."/>
        </authorList>
    </citation>
    <scope>NUCLEOTIDE SEQUENCE [LARGE SCALE GENOMIC DNA]</scope>
    <source>
        <strain evidence="4">RSA 468</strain>
    </source>
</reference>
<dbReference type="Proteomes" id="UP000268162">
    <property type="component" value="Unassembled WGS sequence"/>
</dbReference>
<feature type="signal peptide" evidence="2">
    <location>
        <begin position="1"/>
        <end position="25"/>
    </location>
</feature>
<accession>A0A4P9ZV00</accession>